<dbReference type="InterPro" id="IPR041489">
    <property type="entry name" value="PDZ_6"/>
</dbReference>
<feature type="domain" description="PDZ" evidence="16">
    <location>
        <begin position="409"/>
        <end position="476"/>
    </location>
</feature>
<feature type="active site" description="Charge relay system" evidence="14">
    <location>
        <position position="256"/>
    </location>
</feature>
<evidence type="ECO:0000256" key="6">
    <source>
        <dbReference type="ARBA" id="ARBA00022670"/>
    </source>
</evidence>
<feature type="domain" description="PDZ" evidence="16">
    <location>
        <begin position="295"/>
        <end position="366"/>
    </location>
</feature>
<gene>
    <name evidence="17" type="ORF">AUC70_08840</name>
</gene>
<dbReference type="InterPro" id="IPR036034">
    <property type="entry name" value="PDZ_sf"/>
</dbReference>
<evidence type="ECO:0000259" key="16">
    <source>
        <dbReference type="PROSITE" id="PS50106"/>
    </source>
</evidence>
<dbReference type="PANTHER" id="PTHR22939:SF130">
    <property type="entry name" value="PERIPLASMIC SERINE ENDOPROTEASE DEGP-LIKE-RELATED"/>
    <property type="match status" value="1"/>
</dbReference>
<dbReference type="Proteomes" id="UP000094172">
    <property type="component" value="Unassembled WGS sequence"/>
</dbReference>
<feature type="active site" description="Charge relay system" evidence="14">
    <location>
        <position position="152"/>
    </location>
</feature>
<dbReference type="CDD" id="cd10839">
    <property type="entry name" value="cpPDZ1_DegP-like"/>
    <property type="match status" value="1"/>
</dbReference>
<evidence type="ECO:0000256" key="12">
    <source>
        <dbReference type="ARBA" id="ARBA00023016"/>
    </source>
</evidence>
<dbReference type="RefSeq" id="WP_069445057.1">
    <property type="nucleotide sequence ID" value="NZ_LPWE01000012.1"/>
</dbReference>
<evidence type="ECO:0000256" key="13">
    <source>
        <dbReference type="ARBA" id="ARBA00032850"/>
    </source>
</evidence>
<keyword evidence="12" id="KW-0346">Stress response</keyword>
<keyword evidence="18" id="KW-1185">Reference proteome</keyword>
<dbReference type="InterPro" id="IPR006311">
    <property type="entry name" value="TAT_signal"/>
</dbReference>
<evidence type="ECO:0000256" key="2">
    <source>
        <dbReference type="ARBA" id="ARBA00004418"/>
    </source>
</evidence>
<dbReference type="GO" id="GO:0042597">
    <property type="term" value="C:periplasmic space"/>
    <property type="evidence" value="ECO:0007669"/>
    <property type="project" value="UniProtKB-SubCell"/>
</dbReference>
<evidence type="ECO:0000256" key="9">
    <source>
        <dbReference type="ARBA" id="ARBA00022764"/>
    </source>
</evidence>
<dbReference type="Gene3D" id="2.30.42.10">
    <property type="match status" value="2"/>
</dbReference>
<dbReference type="InterPro" id="IPR001940">
    <property type="entry name" value="Peptidase_S1C"/>
</dbReference>
<name>A0A1E3VMF8_9HYPH</name>
<dbReference type="PRINTS" id="PR00834">
    <property type="entry name" value="PROTEASES2C"/>
</dbReference>
<evidence type="ECO:0000256" key="5">
    <source>
        <dbReference type="ARBA" id="ARBA00013958"/>
    </source>
</evidence>
<dbReference type="InterPro" id="IPR011782">
    <property type="entry name" value="Pept_S1C_Do"/>
</dbReference>
<dbReference type="STRING" id="1774970.AUC70_08840"/>
<keyword evidence="8" id="KW-0677">Repeat</keyword>
<feature type="binding site" evidence="15">
    <location>
        <begin position="254"/>
        <end position="256"/>
    </location>
    <ligand>
        <name>substrate</name>
    </ligand>
</feature>
<dbReference type="InterPro" id="IPR001478">
    <property type="entry name" value="PDZ"/>
</dbReference>
<dbReference type="PROSITE" id="PS50106">
    <property type="entry name" value="PDZ"/>
    <property type="match status" value="2"/>
</dbReference>
<comment type="catalytic activity">
    <reaction evidence="1">
        <text>Acts on substrates that are at least partially unfolded. The cleavage site P1 residue is normally between a pair of hydrophobic residues, such as Val-|-Val.</text>
        <dbReference type="EC" id="3.4.21.107"/>
    </reaction>
</comment>
<dbReference type="SMART" id="SM00228">
    <property type="entry name" value="PDZ"/>
    <property type="match status" value="2"/>
</dbReference>
<keyword evidence="7" id="KW-0732">Signal</keyword>
<dbReference type="Pfam" id="PF13365">
    <property type="entry name" value="Trypsin_2"/>
    <property type="match status" value="1"/>
</dbReference>
<dbReference type="FunFam" id="2.40.10.120:FF:000007">
    <property type="entry name" value="Periplasmic serine endoprotease DegP-like"/>
    <property type="match status" value="1"/>
</dbReference>
<comment type="similarity">
    <text evidence="3">Belongs to the peptidase S1C family.</text>
</comment>
<dbReference type="EC" id="3.4.21.107" evidence="4"/>
<dbReference type="GO" id="GO:0004252">
    <property type="term" value="F:serine-type endopeptidase activity"/>
    <property type="evidence" value="ECO:0007669"/>
    <property type="project" value="InterPro"/>
</dbReference>
<comment type="subcellular location">
    <subcellularLocation>
        <location evidence="2">Periplasm</location>
    </subcellularLocation>
</comment>
<reference evidence="17 18" key="1">
    <citation type="journal article" date="2016" name="Environ. Microbiol.">
        <title>New Methyloceanibacter diversity from North Sea sediments includes methanotroph containing solely the soluble methane monooxygenase.</title>
        <authorList>
            <person name="Vekeman B."/>
            <person name="Kerckhof F.M."/>
            <person name="Cremers G."/>
            <person name="de Vos P."/>
            <person name="Vandamme P."/>
            <person name="Boon N."/>
            <person name="Op den Camp H.J."/>
            <person name="Heylen K."/>
        </authorList>
    </citation>
    <scope>NUCLEOTIDE SEQUENCE [LARGE SCALE GENOMIC DNA]</scope>
    <source>
        <strain evidence="17 18">R-67176</strain>
    </source>
</reference>
<feature type="binding site" evidence="15">
    <location>
        <position position="182"/>
    </location>
    <ligand>
        <name>substrate</name>
    </ligand>
</feature>
<evidence type="ECO:0000256" key="14">
    <source>
        <dbReference type="PIRSR" id="PIRSR611782-1"/>
    </source>
</evidence>
<evidence type="ECO:0000313" key="17">
    <source>
        <dbReference type="EMBL" id="ODR94703.1"/>
    </source>
</evidence>
<dbReference type="SUPFAM" id="SSF50494">
    <property type="entry name" value="Trypsin-like serine proteases"/>
    <property type="match status" value="1"/>
</dbReference>
<evidence type="ECO:0000256" key="8">
    <source>
        <dbReference type="ARBA" id="ARBA00022737"/>
    </source>
</evidence>
<keyword evidence="9" id="KW-0574">Periplasm</keyword>
<evidence type="ECO:0000256" key="10">
    <source>
        <dbReference type="ARBA" id="ARBA00022801"/>
    </source>
</evidence>
<dbReference type="GO" id="GO:0006508">
    <property type="term" value="P:proteolysis"/>
    <property type="evidence" value="ECO:0007669"/>
    <property type="project" value="UniProtKB-KW"/>
</dbReference>
<protein>
    <recommendedName>
        <fullName evidence="5">Probable periplasmic serine endoprotease DegP-like</fullName>
        <ecNumber evidence="4">3.4.21.107</ecNumber>
    </recommendedName>
    <alternativeName>
        <fullName evidence="13">Protease Do</fullName>
    </alternativeName>
</protein>
<evidence type="ECO:0000256" key="7">
    <source>
        <dbReference type="ARBA" id="ARBA00022729"/>
    </source>
</evidence>
<dbReference type="PROSITE" id="PS51318">
    <property type="entry name" value="TAT"/>
    <property type="match status" value="1"/>
</dbReference>
<evidence type="ECO:0000313" key="18">
    <source>
        <dbReference type="Proteomes" id="UP000094172"/>
    </source>
</evidence>
<comment type="caution">
    <text evidence="17">The sequence shown here is derived from an EMBL/GenBank/DDBJ whole genome shotgun (WGS) entry which is preliminary data.</text>
</comment>
<keyword evidence="10" id="KW-0378">Hydrolase</keyword>
<dbReference type="InterPro" id="IPR009003">
    <property type="entry name" value="Peptidase_S1_PA"/>
</dbReference>
<organism evidence="17 18">
    <name type="scientific">Methyloceanibacter stevinii</name>
    <dbReference type="NCBI Taxonomy" id="1774970"/>
    <lineage>
        <taxon>Bacteria</taxon>
        <taxon>Pseudomonadati</taxon>
        <taxon>Pseudomonadota</taxon>
        <taxon>Alphaproteobacteria</taxon>
        <taxon>Hyphomicrobiales</taxon>
        <taxon>Hyphomicrobiaceae</taxon>
        <taxon>Methyloceanibacter</taxon>
    </lineage>
</organism>
<feature type="binding site" evidence="15">
    <location>
        <position position="152"/>
    </location>
    <ligand>
        <name>substrate</name>
    </ligand>
</feature>
<dbReference type="PANTHER" id="PTHR22939">
    <property type="entry name" value="SERINE PROTEASE FAMILY S1C HTRA-RELATED"/>
    <property type="match status" value="1"/>
</dbReference>
<evidence type="ECO:0000256" key="1">
    <source>
        <dbReference type="ARBA" id="ARBA00001772"/>
    </source>
</evidence>
<dbReference type="Gene3D" id="2.40.10.120">
    <property type="match status" value="1"/>
</dbReference>
<dbReference type="NCBIfam" id="TIGR02037">
    <property type="entry name" value="degP_htrA_DO"/>
    <property type="match status" value="1"/>
</dbReference>
<evidence type="ECO:0000256" key="4">
    <source>
        <dbReference type="ARBA" id="ARBA00013035"/>
    </source>
</evidence>
<feature type="active site" description="Charge relay system" evidence="14">
    <location>
        <position position="182"/>
    </location>
</feature>
<keyword evidence="11" id="KW-0720">Serine protease</keyword>
<evidence type="ECO:0000256" key="3">
    <source>
        <dbReference type="ARBA" id="ARBA00010541"/>
    </source>
</evidence>
<evidence type="ECO:0000256" key="11">
    <source>
        <dbReference type="ARBA" id="ARBA00022825"/>
    </source>
</evidence>
<evidence type="ECO:0000256" key="15">
    <source>
        <dbReference type="PIRSR" id="PIRSR611782-2"/>
    </source>
</evidence>
<dbReference type="Pfam" id="PF17820">
    <property type="entry name" value="PDZ_6"/>
    <property type="match status" value="1"/>
</dbReference>
<dbReference type="AlphaFoldDB" id="A0A1E3VMF8"/>
<keyword evidence="6" id="KW-0645">Protease</keyword>
<sequence length="521" mass="54708">MTPDTNPAANESKRPRKLARRPVLLAATALVAAGAIGLSFNPSVPVAVAETAQTQQTIETPYGRAPLSFADLVQKVKPAVVSINVKGEITTAENDDSPIPGLPDVPEDNPLHDFFNQFRKGMPKPPSKHSPSLAQGSGFFISDDGFIVTNNHVVEDADDITVTMEDGEKFEAKLIGTDPRTDLALVKVTEDTDKKFPYVNLSEKDPRVGDWVLAVGNPFGLGGTVTAGIISAHNRDIGSGPYDYLQIDAAVNRGNSGGPSFDLDGNVIGVNTAIFSPSGGNVGIAFAVPAALVKQVVQDLQDDGSVDRGWLGVVIQNVNDDIADSVGLTEPKGAMITKVTEDGPASKEDIKAGDVIIEVNGSEVKDSRDLARKIADLEPDSSVKLAIVRYGDKREVDMTLGSFPSAKKLASLQKEEPADQSEQMEKLGLSLAPAATIPGAGKEGVVITEVDSDSDAADKGLKPGDIILQVAGVDVSTPGDVAKGLAKATESAKGDKDKVKVLMQVKTGDQSRFVALTQKKG</sequence>
<dbReference type="Pfam" id="PF13180">
    <property type="entry name" value="PDZ_2"/>
    <property type="match status" value="1"/>
</dbReference>
<proteinExistence type="inferred from homology"/>
<dbReference type="EMBL" id="LPWE01000012">
    <property type="protein sequence ID" value="ODR94703.1"/>
    <property type="molecule type" value="Genomic_DNA"/>
</dbReference>
<dbReference type="SUPFAM" id="SSF50156">
    <property type="entry name" value="PDZ domain-like"/>
    <property type="match status" value="2"/>
</dbReference>
<accession>A0A1E3VMF8</accession>